<proteinExistence type="predicted"/>
<reference evidence="1" key="1">
    <citation type="submission" date="2014-09" db="EMBL/GenBank/DDBJ databases">
        <authorList>
            <person name="Magalhaes I.L.F."/>
            <person name="Oliveira U."/>
            <person name="Santos F.R."/>
            <person name="Vidigal T.H.D.A."/>
            <person name="Brescovit A.D."/>
            <person name="Santos A.J."/>
        </authorList>
    </citation>
    <scope>NUCLEOTIDE SEQUENCE</scope>
    <source>
        <tissue evidence="1">Shoot tissue taken approximately 20 cm above the soil surface</tissue>
    </source>
</reference>
<reference evidence="1" key="2">
    <citation type="journal article" date="2015" name="Data Brief">
        <title>Shoot transcriptome of the giant reed, Arundo donax.</title>
        <authorList>
            <person name="Barrero R.A."/>
            <person name="Guerrero F.D."/>
            <person name="Moolhuijzen P."/>
            <person name="Goolsby J.A."/>
            <person name="Tidwell J."/>
            <person name="Bellgard S.E."/>
            <person name="Bellgard M.I."/>
        </authorList>
    </citation>
    <scope>NUCLEOTIDE SEQUENCE</scope>
    <source>
        <tissue evidence="1">Shoot tissue taken approximately 20 cm above the soil surface</tissue>
    </source>
</reference>
<name>A0A0A9F0I8_ARUDO</name>
<protein>
    <submittedName>
        <fullName evidence="1">Uncharacterized protein</fullName>
    </submittedName>
</protein>
<dbReference type="AlphaFoldDB" id="A0A0A9F0I8"/>
<accession>A0A0A9F0I8</accession>
<dbReference type="EMBL" id="GBRH01194285">
    <property type="protein sequence ID" value="JAE03611.1"/>
    <property type="molecule type" value="Transcribed_RNA"/>
</dbReference>
<organism evidence="1">
    <name type="scientific">Arundo donax</name>
    <name type="common">Giant reed</name>
    <name type="synonym">Donax arundinaceus</name>
    <dbReference type="NCBI Taxonomy" id="35708"/>
    <lineage>
        <taxon>Eukaryota</taxon>
        <taxon>Viridiplantae</taxon>
        <taxon>Streptophyta</taxon>
        <taxon>Embryophyta</taxon>
        <taxon>Tracheophyta</taxon>
        <taxon>Spermatophyta</taxon>
        <taxon>Magnoliopsida</taxon>
        <taxon>Liliopsida</taxon>
        <taxon>Poales</taxon>
        <taxon>Poaceae</taxon>
        <taxon>PACMAD clade</taxon>
        <taxon>Arundinoideae</taxon>
        <taxon>Arundineae</taxon>
        <taxon>Arundo</taxon>
    </lineage>
</organism>
<evidence type="ECO:0000313" key="1">
    <source>
        <dbReference type="EMBL" id="JAE03611.1"/>
    </source>
</evidence>
<sequence>MKIRLKVLPTIITEVRDIHLIHMKFISMKEDGNLIHIIISWSL</sequence>